<protein>
    <recommendedName>
        <fullName evidence="3">DUF721 domain-containing protein</fullName>
    </recommendedName>
</protein>
<evidence type="ECO:0008006" key="3">
    <source>
        <dbReference type="Google" id="ProtNLM"/>
    </source>
</evidence>
<comment type="caution">
    <text evidence="1">The sequence shown here is derived from an EMBL/GenBank/DDBJ whole genome shotgun (WGS) entry which is preliminary data.</text>
</comment>
<proteinExistence type="predicted"/>
<dbReference type="Pfam" id="PF05258">
    <property type="entry name" value="DciA"/>
    <property type="match status" value="1"/>
</dbReference>
<sequence length="144" mass="15668">MAETLHRFLSAPDGAAKVMAHAQLLRRLDDVFRRVAPEHLVQASNLANFKSGILVIHAHNGAVAAKLRQLAPTLANEVTQRGIDCRGLQIRVHAPLARIPTATPQSRPLTAGSCERLAALRESLPASPLRQAIERLLARSARQE</sequence>
<dbReference type="Proteomes" id="UP000020218">
    <property type="component" value="Unassembled WGS sequence"/>
</dbReference>
<dbReference type="EMBL" id="JFAX01000008">
    <property type="protein sequence ID" value="EXI67746.1"/>
    <property type="molecule type" value="Genomic_DNA"/>
</dbReference>
<dbReference type="STRING" id="1454001.AW08_01687"/>
<gene>
    <name evidence="1" type="ORF">AW08_01687</name>
</gene>
<dbReference type="PATRIC" id="fig|1454001.3.peg.1714"/>
<accession>A0A011MYT8</accession>
<evidence type="ECO:0000313" key="2">
    <source>
        <dbReference type="Proteomes" id="UP000020218"/>
    </source>
</evidence>
<dbReference type="InterPro" id="IPR007922">
    <property type="entry name" value="DciA-like"/>
</dbReference>
<reference evidence="1" key="1">
    <citation type="submission" date="2014-02" db="EMBL/GenBank/DDBJ databases">
        <title>Expanding our view of genomic diversity in Candidatus Accumulibacter clades.</title>
        <authorList>
            <person name="Skennerton C.T."/>
            <person name="Barr J.J."/>
            <person name="Slater F.R."/>
            <person name="Bond P.L."/>
            <person name="Tyson G.W."/>
        </authorList>
    </citation>
    <scope>NUCLEOTIDE SEQUENCE [LARGE SCALE GENOMIC DNA]</scope>
</reference>
<dbReference type="AlphaFoldDB" id="A0A011MYT8"/>
<name>A0A011MYT8_9PROT</name>
<keyword evidence="2" id="KW-1185">Reference proteome</keyword>
<organism evidence="1 2">
    <name type="scientific">Candidatus Accumulibacter adjunctus</name>
    <dbReference type="NCBI Taxonomy" id="1454001"/>
    <lineage>
        <taxon>Bacteria</taxon>
        <taxon>Pseudomonadati</taxon>
        <taxon>Pseudomonadota</taxon>
        <taxon>Betaproteobacteria</taxon>
        <taxon>Candidatus Accumulibacter</taxon>
    </lineage>
</organism>
<evidence type="ECO:0000313" key="1">
    <source>
        <dbReference type="EMBL" id="EXI67746.1"/>
    </source>
</evidence>